<dbReference type="InterPro" id="IPR029030">
    <property type="entry name" value="Caspase-like_dom_sf"/>
</dbReference>
<sequence>CKLFRKPHFLLQSHLAAPSRFIVISSWHVVVVGISMTFNLDTNLAELPLVLLHQLSSSLGQNGIWMKVLDSDKNNAFYSSPEEIEKINRQSEPAQAILQRWGNRGQTIKTLIFRLQWLSIMQGFGTAFDHPQLVLKRKFKGVRWVEKDPKKIIKISVNHELQEITVEVQAVGFPAAQFEWRRDGEPVGIVGSTLRLTKCRCESLVSYVCRVWNEVEDGHSFSDFYRNEVGKEFSSEIFSEPADLTTAIADAHACNRCKAAELEKIREKLGGTSTVDEGGGEKPFSEQVTTACEQLVAADKVALIISNCAYQHLPSLITPHCDAEALAQSLQELNFKTVTLADLTLSEMRFMIGEYKKLLGNDVYAVLYFAGHGFEVNGQCYLLPVEAPLEAHAPEHSLSMDWVLASLVNCSPALHLILLDVCRKYIPIENVSLFIKDAERLKGSHHPNRNTVFGYSTSGGVGAYEVKGEVNGVFMKYLRGHIGARVPVVDMLQRVFVDIESDSRVQRVQIPELRTTITKPRSLSDDLVCDGHTASFDQHNVHWTLMHELPMPVYVRFDEQQLMVTIWFDYCGHFTNKVYAFSSVERLQNTGDEEDGGEKTREGGEGGER</sequence>
<keyword evidence="5" id="KW-1185">Reference proteome</keyword>
<comment type="caution">
    <text evidence="4">The sequence shown here is derived from an EMBL/GenBank/DDBJ whole genome shotgun (WGS) entry which is preliminary data.</text>
</comment>
<feature type="region of interest" description="Disordered" evidence="1">
    <location>
        <begin position="589"/>
        <end position="609"/>
    </location>
</feature>
<dbReference type="EMBL" id="BTSY01000002">
    <property type="protein sequence ID" value="GMT15614.1"/>
    <property type="molecule type" value="Genomic_DNA"/>
</dbReference>
<protein>
    <submittedName>
        <fullName evidence="4">Uncharacterized protein</fullName>
    </submittedName>
</protein>
<evidence type="ECO:0000259" key="3">
    <source>
        <dbReference type="PROSITE" id="PS50835"/>
    </source>
</evidence>
<reference evidence="4" key="1">
    <citation type="submission" date="2023-10" db="EMBL/GenBank/DDBJ databases">
        <title>Genome assembly of Pristionchus species.</title>
        <authorList>
            <person name="Yoshida K."/>
            <person name="Sommer R.J."/>
        </authorList>
    </citation>
    <scope>NUCLEOTIDE SEQUENCE</scope>
    <source>
        <strain evidence="4">RS5133</strain>
    </source>
</reference>
<dbReference type="InterPro" id="IPR011600">
    <property type="entry name" value="Pept_C14_caspase"/>
</dbReference>
<dbReference type="Gene3D" id="2.60.40.10">
    <property type="entry name" value="Immunoglobulins"/>
    <property type="match status" value="1"/>
</dbReference>
<dbReference type="InterPro" id="IPR013783">
    <property type="entry name" value="Ig-like_fold"/>
</dbReference>
<name>A0AAV5VAV1_9BILA</name>
<dbReference type="GO" id="GO:0004197">
    <property type="term" value="F:cysteine-type endopeptidase activity"/>
    <property type="evidence" value="ECO:0007669"/>
    <property type="project" value="InterPro"/>
</dbReference>
<dbReference type="PANTHER" id="PTHR22576:SF37">
    <property type="entry name" value="MUCOSA-ASSOCIATED LYMPHOID TISSUE LYMPHOMA TRANSLOCATION PROTEIN 1"/>
    <property type="match status" value="1"/>
</dbReference>
<dbReference type="Proteomes" id="UP001432322">
    <property type="component" value="Unassembled WGS sequence"/>
</dbReference>
<feature type="non-terminal residue" evidence="4">
    <location>
        <position position="1"/>
    </location>
</feature>
<dbReference type="InterPro" id="IPR036179">
    <property type="entry name" value="Ig-like_dom_sf"/>
</dbReference>
<feature type="compositionally biased region" description="Basic and acidic residues" evidence="1">
    <location>
        <begin position="597"/>
        <end position="609"/>
    </location>
</feature>
<dbReference type="Pfam" id="PF00656">
    <property type="entry name" value="Peptidase_C14"/>
    <property type="match status" value="1"/>
</dbReference>
<evidence type="ECO:0000259" key="2">
    <source>
        <dbReference type="PROSITE" id="PS50208"/>
    </source>
</evidence>
<evidence type="ECO:0000313" key="5">
    <source>
        <dbReference type="Proteomes" id="UP001432322"/>
    </source>
</evidence>
<dbReference type="AlphaFoldDB" id="A0AAV5VAV1"/>
<evidence type="ECO:0000313" key="4">
    <source>
        <dbReference type="EMBL" id="GMT15614.1"/>
    </source>
</evidence>
<dbReference type="InterPro" id="IPR001309">
    <property type="entry name" value="Pept_C14_p20"/>
</dbReference>
<dbReference type="Gene3D" id="3.40.50.1460">
    <property type="match status" value="1"/>
</dbReference>
<dbReference type="InterPro" id="IPR052039">
    <property type="entry name" value="Caspase-related_regulators"/>
</dbReference>
<feature type="domain" description="Caspase family p20" evidence="2">
    <location>
        <begin position="298"/>
        <end position="423"/>
    </location>
</feature>
<accession>A0AAV5VAV1</accession>
<evidence type="ECO:0000256" key="1">
    <source>
        <dbReference type="SAM" id="MobiDB-lite"/>
    </source>
</evidence>
<feature type="domain" description="Ig-like" evidence="3">
    <location>
        <begin position="131"/>
        <end position="222"/>
    </location>
</feature>
<dbReference type="InterPro" id="IPR011029">
    <property type="entry name" value="DEATH-like_dom_sf"/>
</dbReference>
<dbReference type="PROSITE" id="PS50208">
    <property type="entry name" value="CASPASE_P20"/>
    <property type="match status" value="1"/>
</dbReference>
<proteinExistence type="predicted"/>
<dbReference type="PROSITE" id="PS50835">
    <property type="entry name" value="IG_LIKE"/>
    <property type="match status" value="1"/>
</dbReference>
<dbReference type="SUPFAM" id="SSF47986">
    <property type="entry name" value="DEATH domain"/>
    <property type="match status" value="1"/>
</dbReference>
<dbReference type="InterPro" id="IPR007110">
    <property type="entry name" value="Ig-like_dom"/>
</dbReference>
<dbReference type="SUPFAM" id="SSF48726">
    <property type="entry name" value="Immunoglobulin"/>
    <property type="match status" value="1"/>
</dbReference>
<dbReference type="PANTHER" id="PTHR22576">
    <property type="entry name" value="MUCOSA ASSOCIATED LYMPHOID TISSUE LYMPHOMA TRANSLOCATION PROTEIN 1/PARACASPASE"/>
    <property type="match status" value="1"/>
</dbReference>
<dbReference type="GO" id="GO:0006508">
    <property type="term" value="P:proteolysis"/>
    <property type="evidence" value="ECO:0007669"/>
    <property type="project" value="InterPro"/>
</dbReference>
<organism evidence="4 5">
    <name type="scientific">Pristionchus fissidentatus</name>
    <dbReference type="NCBI Taxonomy" id="1538716"/>
    <lineage>
        <taxon>Eukaryota</taxon>
        <taxon>Metazoa</taxon>
        <taxon>Ecdysozoa</taxon>
        <taxon>Nematoda</taxon>
        <taxon>Chromadorea</taxon>
        <taxon>Rhabditida</taxon>
        <taxon>Rhabditina</taxon>
        <taxon>Diplogasteromorpha</taxon>
        <taxon>Diplogasteroidea</taxon>
        <taxon>Neodiplogasteridae</taxon>
        <taxon>Pristionchus</taxon>
    </lineage>
</organism>
<gene>
    <name evidence="4" type="ORF">PFISCL1PPCAC_6911</name>
</gene>
<dbReference type="SUPFAM" id="SSF52129">
    <property type="entry name" value="Caspase-like"/>
    <property type="match status" value="1"/>
</dbReference>
<feature type="non-terminal residue" evidence="4">
    <location>
        <position position="609"/>
    </location>
</feature>